<feature type="compositionally biased region" description="Gly residues" evidence="1">
    <location>
        <begin position="182"/>
        <end position="191"/>
    </location>
</feature>
<dbReference type="GO" id="GO:0005783">
    <property type="term" value="C:endoplasmic reticulum"/>
    <property type="evidence" value="ECO:0007669"/>
    <property type="project" value="UniProtKB-ARBA"/>
</dbReference>
<feature type="compositionally biased region" description="Basic and acidic residues" evidence="1">
    <location>
        <begin position="405"/>
        <end position="419"/>
    </location>
</feature>
<dbReference type="PROSITE" id="PS50076">
    <property type="entry name" value="DNAJ_2"/>
    <property type="match status" value="1"/>
</dbReference>
<dbReference type="InterPro" id="IPR001623">
    <property type="entry name" value="DnaJ_domain"/>
</dbReference>
<dbReference type="Pfam" id="PF13370">
    <property type="entry name" value="Fer4_13"/>
    <property type="match status" value="1"/>
</dbReference>
<dbReference type="SMART" id="SM00271">
    <property type="entry name" value="DnaJ"/>
    <property type="match status" value="1"/>
</dbReference>
<feature type="region of interest" description="Disordered" evidence="1">
    <location>
        <begin position="405"/>
        <end position="424"/>
    </location>
</feature>
<name>A0A811QN12_9POAL</name>
<evidence type="ECO:0000313" key="4">
    <source>
        <dbReference type="EMBL" id="CAD6259089.1"/>
    </source>
</evidence>
<evidence type="ECO:0000313" key="5">
    <source>
        <dbReference type="Proteomes" id="UP000604825"/>
    </source>
</evidence>
<feature type="compositionally biased region" description="Low complexity" evidence="1">
    <location>
        <begin position="152"/>
        <end position="165"/>
    </location>
</feature>
<dbReference type="Gene3D" id="1.10.287.110">
    <property type="entry name" value="DnaJ domain"/>
    <property type="match status" value="1"/>
</dbReference>
<dbReference type="PRINTS" id="PR00625">
    <property type="entry name" value="JDOMAIN"/>
</dbReference>
<dbReference type="EMBL" id="CAJGYO010000011">
    <property type="protein sequence ID" value="CAD6259089.1"/>
    <property type="molecule type" value="Genomic_DNA"/>
</dbReference>
<reference evidence="4" key="1">
    <citation type="submission" date="2020-10" db="EMBL/GenBank/DDBJ databases">
        <authorList>
            <person name="Han B."/>
            <person name="Lu T."/>
            <person name="Zhao Q."/>
            <person name="Huang X."/>
            <person name="Zhao Y."/>
        </authorList>
    </citation>
    <scope>NUCLEOTIDE SEQUENCE</scope>
</reference>
<keyword evidence="5" id="KW-1185">Reference proteome</keyword>
<dbReference type="PANTHER" id="PTHR45295:SF1">
    <property type="entry name" value="CHAPERONE PROTEIN DNAJ C76, CHLOROPLASTIC"/>
    <property type="match status" value="1"/>
</dbReference>
<evidence type="ECO:0000259" key="3">
    <source>
        <dbReference type="PROSITE" id="PS50076"/>
    </source>
</evidence>
<protein>
    <recommendedName>
        <fullName evidence="3">J domain-containing protein</fullName>
    </recommendedName>
</protein>
<feature type="domain" description="J" evidence="3">
    <location>
        <begin position="204"/>
        <end position="268"/>
    </location>
</feature>
<feature type="region of interest" description="Disordered" evidence="1">
    <location>
        <begin position="152"/>
        <end position="191"/>
    </location>
</feature>
<keyword evidence="2" id="KW-0812">Transmembrane</keyword>
<feature type="transmembrane region" description="Helical" evidence="2">
    <location>
        <begin position="601"/>
        <end position="622"/>
    </location>
</feature>
<organism evidence="4 5">
    <name type="scientific">Miscanthus lutarioriparius</name>
    <dbReference type="NCBI Taxonomy" id="422564"/>
    <lineage>
        <taxon>Eukaryota</taxon>
        <taxon>Viridiplantae</taxon>
        <taxon>Streptophyta</taxon>
        <taxon>Embryophyta</taxon>
        <taxon>Tracheophyta</taxon>
        <taxon>Spermatophyta</taxon>
        <taxon>Magnoliopsida</taxon>
        <taxon>Liliopsida</taxon>
        <taxon>Poales</taxon>
        <taxon>Poaceae</taxon>
        <taxon>PACMAD clade</taxon>
        <taxon>Panicoideae</taxon>
        <taxon>Andropogonodae</taxon>
        <taxon>Andropogoneae</taxon>
        <taxon>Saccharinae</taxon>
        <taxon>Miscanthus</taxon>
    </lineage>
</organism>
<dbReference type="PANTHER" id="PTHR45295">
    <property type="entry name" value="CHAPERONE PROTEIN DNAJ C76, CHLOROPLASTIC"/>
    <property type="match status" value="1"/>
</dbReference>
<dbReference type="Proteomes" id="UP000604825">
    <property type="component" value="Unassembled WGS sequence"/>
</dbReference>
<dbReference type="AlphaFoldDB" id="A0A811QN12"/>
<keyword evidence="2" id="KW-1133">Transmembrane helix</keyword>
<sequence>MAEARQHAWSYPICAVSSQAPPGAPLPSVDQRRQPLELEQAVDDVLPGAAHGFDEAIGDVEERERGHPWLELVAEGEERLLRGGVGVEQRGELAEAAEQLVQGAAGLLAAPVSLLPLLLFWVRRVGDQRNASGRGSAMPALLVNTVSVSPAAPRLRSSRPATARRASARHSHRCRAEASGSGTNGGDSGYRPGGVRGSWVSDYDLYELLGVERSSPQSEIKAAYRSLQKRCHPDVAGAAGGHDMAVILNEVYALLSDPAARLAYDQEQARRSEFAGYTGRPLYSSWLGPESERRAVFVDEVRCVGCLKCALHASRTFAVESVYGRARAVAQWADDEDRIVDAINTCPVDCISMVERSDLAALEFLMSKQPRGRVRVSEGNAVGARAPNVFNEVAKFQKRFFEMKQKSATRESQEPEAARQSRTSAVHTIRSMSNWWYWRPLGFGASAPATIVRASRLLPPPAAAAAASAPADPVTERLQEAAAARRKTEGAATAHARRDDYWTPQLNLPSVALPPSIRQRGRDTPTPQGHGRRRGAAGETAAGAGRKGISIDLMAPLLLGIVAAGFVGYNGEGVAGGGSGIQEHVGGPIALVVVNSFEMKAVLAGVTWFIIGAAIAGVIQVLGRREENIWK</sequence>
<dbReference type="Gene3D" id="3.30.70.20">
    <property type="match status" value="1"/>
</dbReference>
<proteinExistence type="predicted"/>
<comment type="caution">
    <text evidence="4">The sequence shown here is derived from an EMBL/GenBank/DDBJ whole genome shotgun (WGS) entry which is preliminary data.</text>
</comment>
<dbReference type="SUPFAM" id="SSF46565">
    <property type="entry name" value="Chaperone J-domain"/>
    <property type="match status" value="1"/>
</dbReference>
<dbReference type="InterPro" id="IPR036869">
    <property type="entry name" value="J_dom_sf"/>
</dbReference>
<feature type="region of interest" description="Disordered" evidence="1">
    <location>
        <begin position="505"/>
        <end position="541"/>
    </location>
</feature>
<evidence type="ECO:0000256" key="1">
    <source>
        <dbReference type="SAM" id="MobiDB-lite"/>
    </source>
</evidence>
<dbReference type="Pfam" id="PF00226">
    <property type="entry name" value="DnaJ"/>
    <property type="match status" value="1"/>
</dbReference>
<evidence type="ECO:0000256" key="2">
    <source>
        <dbReference type="SAM" id="Phobius"/>
    </source>
</evidence>
<keyword evidence="2" id="KW-0472">Membrane</keyword>
<dbReference type="SUPFAM" id="SSF54862">
    <property type="entry name" value="4Fe-4S ferredoxins"/>
    <property type="match status" value="1"/>
</dbReference>
<dbReference type="CDD" id="cd06257">
    <property type="entry name" value="DnaJ"/>
    <property type="match status" value="1"/>
</dbReference>
<gene>
    <name evidence="4" type="ORF">NCGR_LOCUS42530</name>
</gene>
<dbReference type="OrthoDB" id="376357at2759"/>
<accession>A0A811QN12</accession>